<sequence length="264" mass="29743">MKNILTRVLIFSIIIAFFESCTNDELIPYYGTETNVPGKVVITGYSALNDSIQINVNGKLIEIGKEKDKKTAFTKKIETEYQFIYFGDKAKTFEITDKVTKKVFRSYNFTAEKTIDTISFFAKENIWIENISVIKPGVLSKTGNTGYKFIFPTQNLYSKSGYEGNLDGILRKINGQTIGKVENINKDQFSSFIEFPYSSPPTILMELVKHGTTESYVPGKKVIVILTMSVNKSKLIVLDEKQDANGAFASVDGNLNLVDYFVFK</sequence>
<comment type="caution">
    <text evidence="1">The sequence shown here is derived from an EMBL/GenBank/DDBJ whole genome shotgun (WGS) entry which is preliminary data.</text>
</comment>
<reference evidence="1 4" key="1">
    <citation type="submission" date="2016-11" db="EMBL/GenBank/DDBJ databases">
        <title>Whole genomes of Flavobacteriaceae.</title>
        <authorList>
            <person name="Stine C."/>
            <person name="Li C."/>
            <person name="Tadesse D."/>
        </authorList>
    </citation>
    <scope>NUCLEOTIDE SEQUENCE [LARGE SCALE GENOMIC DNA]</scope>
    <source>
        <strain evidence="1 4">ATCC 19366</strain>
    </source>
</reference>
<name>A0AB36P153_9FLAO</name>
<dbReference type="RefSeq" id="WP_073393986.1">
    <property type="nucleotide sequence ID" value="NZ_FRBX01000001.1"/>
</dbReference>
<dbReference type="Proteomes" id="UP000198431">
    <property type="component" value="Unassembled WGS sequence"/>
</dbReference>
<proteinExistence type="predicted"/>
<evidence type="ECO:0000313" key="3">
    <source>
        <dbReference type="Proteomes" id="UP000184216"/>
    </source>
</evidence>
<gene>
    <name evidence="1" type="ORF">B0A72_13420</name>
    <name evidence="2" type="ORF">SAMN05444387_1039</name>
</gene>
<dbReference type="EMBL" id="MUHB01000010">
    <property type="protein sequence ID" value="OXB04488.1"/>
    <property type="molecule type" value="Genomic_DNA"/>
</dbReference>
<organism evidence="1 4">
    <name type="scientific">Flavobacterium pectinovorum</name>
    <dbReference type="NCBI Taxonomy" id="29533"/>
    <lineage>
        <taxon>Bacteria</taxon>
        <taxon>Pseudomonadati</taxon>
        <taxon>Bacteroidota</taxon>
        <taxon>Flavobacteriia</taxon>
        <taxon>Flavobacteriales</taxon>
        <taxon>Flavobacteriaceae</taxon>
        <taxon>Flavobacterium</taxon>
    </lineage>
</organism>
<accession>A0AB36P153</accession>
<dbReference type="AlphaFoldDB" id="A0AB36P153"/>
<dbReference type="EMBL" id="FRBX01000001">
    <property type="protein sequence ID" value="SHL60158.1"/>
    <property type="molecule type" value="Genomic_DNA"/>
</dbReference>
<reference evidence="2 3" key="2">
    <citation type="submission" date="2016-11" db="EMBL/GenBank/DDBJ databases">
        <authorList>
            <person name="Varghese N."/>
            <person name="Submissions S."/>
        </authorList>
    </citation>
    <scope>NUCLEOTIDE SEQUENCE [LARGE SCALE GENOMIC DNA]</scope>
    <source>
        <strain evidence="2 3">DSM 6368</strain>
    </source>
</reference>
<protein>
    <submittedName>
        <fullName evidence="1">Uncharacterized protein</fullName>
    </submittedName>
</protein>
<evidence type="ECO:0000313" key="2">
    <source>
        <dbReference type="EMBL" id="SHL60158.1"/>
    </source>
</evidence>
<dbReference type="Proteomes" id="UP000184216">
    <property type="component" value="Unassembled WGS sequence"/>
</dbReference>
<keyword evidence="3" id="KW-1185">Reference proteome</keyword>
<evidence type="ECO:0000313" key="1">
    <source>
        <dbReference type="EMBL" id="OXB04488.1"/>
    </source>
</evidence>
<evidence type="ECO:0000313" key="4">
    <source>
        <dbReference type="Proteomes" id="UP000198431"/>
    </source>
</evidence>